<dbReference type="GO" id="GO:0030497">
    <property type="term" value="P:fatty acid elongation"/>
    <property type="evidence" value="ECO:0007669"/>
    <property type="project" value="TreeGrafter"/>
</dbReference>
<dbReference type="FunFam" id="3.40.50.720:FF:000084">
    <property type="entry name" value="Short-chain dehydrogenase reductase"/>
    <property type="match status" value="1"/>
</dbReference>
<dbReference type="Proteomes" id="UP000289184">
    <property type="component" value="Unassembled WGS sequence"/>
</dbReference>
<dbReference type="PROSITE" id="PS00061">
    <property type="entry name" value="ADH_SHORT"/>
    <property type="match status" value="1"/>
</dbReference>
<name>A0A446CKA3_9BURK</name>
<proteinExistence type="inferred from homology"/>
<dbReference type="InterPro" id="IPR020904">
    <property type="entry name" value="Sc_DH/Rdtase_CS"/>
</dbReference>
<dbReference type="EMBL" id="UFQB01000014">
    <property type="protein sequence ID" value="SSW68165.1"/>
    <property type="molecule type" value="Genomic_DNA"/>
</dbReference>
<evidence type="ECO:0000313" key="4">
    <source>
        <dbReference type="Proteomes" id="UP000289184"/>
    </source>
</evidence>
<dbReference type="PANTHER" id="PTHR42760:SF135">
    <property type="entry name" value="BLL7886 PROTEIN"/>
    <property type="match status" value="1"/>
</dbReference>
<dbReference type="SUPFAM" id="SSF51735">
    <property type="entry name" value="NAD(P)-binding Rossmann-fold domains"/>
    <property type="match status" value="1"/>
</dbReference>
<evidence type="ECO:0000313" key="3">
    <source>
        <dbReference type="EMBL" id="SSW68165.1"/>
    </source>
</evidence>
<dbReference type="Pfam" id="PF13561">
    <property type="entry name" value="adh_short_C2"/>
    <property type="match status" value="1"/>
</dbReference>
<dbReference type="OrthoDB" id="9806974at2"/>
<dbReference type="EC" id="1.-.-.-" evidence="3"/>
<feature type="domain" description="Ketoreductase" evidence="2">
    <location>
        <begin position="11"/>
        <end position="194"/>
    </location>
</feature>
<dbReference type="InterPro" id="IPR057326">
    <property type="entry name" value="KR_dom"/>
</dbReference>
<reference evidence="3 4" key="1">
    <citation type="submission" date="2018-07" db="EMBL/GenBank/DDBJ databases">
        <authorList>
            <person name="Peeters C."/>
        </authorList>
    </citation>
    <scope>NUCLEOTIDE SEQUENCE [LARGE SCALE GENOMIC DNA]</scope>
    <source>
        <strain evidence="3 4">LMG 3411</strain>
    </source>
</reference>
<keyword evidence="4" id="KW-1185">Reference proteome</keyword>
<dbReference type="PRINTS" id="PR00080">
    <property type="entry name" value="SDRFAMILY"/>
</dbReference>
<dbReference type="PRINTS" id="PR00081">
    <property type="entry name" value="GDHRDH"/>
</dbReference>
<organism evidence="3 4">
    <name type="scientific">Achromobacter agilis</name>
    <dbReference type="NCBI Taxonomy" id="1353888"/>
    <lineage>
        <taxon>Bacteria</taxon>
        <taxon>Pseudomonadati</taxon>
        <taxon>Pseudomonadota</taxon>
        <taxon>Betaproteobacteria</taxon>
        <taxon>Burkholderiales</taxon>
        <taxon>Alcaligenaceae</taxon>
        <taxon>Achromobacter</taxon>
    </lineage>
</organism>
<dbReference type="SMART" id="SM00822">
    <property type="entry name" value="PKS_KR"/>
    <property type="match status" value="1"/>
</dbReference>
<evidence type="ECO:0000259" key="2">
    <source>
        <dbReference type="SMART" id="SM00822"/>
    </source>
</evidence>
<protein>
    <submittedName>
        <fullName evidence="3">Putative oxidoreductase</fullName>
        <ecNumber evidence="3">1.-.-.-</ecNumber>
    </submittedName>
</protein>
<evidence type="ECO:0000256" key="1">
    <source>
        <dbReference type="ARBA" id="ARBA00006484"/>
    </source>
</evidence>
<gene>
    <name evidence="3" type="primary">fabG2</name>
    <name evidence="3" type="ORF">AGI3411_03493</name>
</gene>
<dbReference type="InterPro" id="IPR036291">
    <property type="entry name" value="NAD(P)-bd_dom_sf"/>
</dbReference>
<dbReference type="AlphaFoldDB" id="A0A446CKA3"/>
<dbReference type="PANTHER" id="PTHR42760">
    <property type="entry name" value="SHORT-CHAIN DEHYDROGENASES/REDUCTASES FAMILY MEMBER"/>
    <property type="match status" value="1"/>
</dbReference>
<dbReference type="GO" id="GO:0016616">
    <property type="term" value="F:oxidoreductase activity, acting on the CH-OH group of donors, NAD or NADP as acceptor"/>
    <property type="evidence" value="ECO:0007669"/>
    <property type="project" value="UniProtKB-ARBA"/>
</dbReference>
<accession>A0A446CKA3</accession>
<keyword evidence="3" id="KW-0560">Oxidoreductase</keyword>
<dbReference type="RefSeq" id="WP_129528641.1">
    <property type="nucleotide sequence ID" value="NZ_UFQB01000014.1"/>
</dbReference>
<dbReference type="Gene3D" id="3.40.50.720">
    <property type="entry name" value="NAD(P)-binding Rossmann-like Domain"/>
    <property type="match status" value="1"/>
</dbReference>
<dbReference type="InterPro" id="IPR002347">
    <property type="entry name" value="SDR_fam"/>
</dbReference>
<sequence>MDGTPGLLAGKRAIVTGGANPRGIGAAIVELFIAQGATVAVLDQAYPEGAAAALAAGRCNLHCDVSRTASCEAAIEQAKAALGGIDVLVNNAGIVAATRIWDLPEDEFRRMIEVNLTGTYNVTHAALPALLDSPRQPAIVNLGSTAALRGGGLLGGSHYAASKGGVISFTKALARELGPRGVRANCVAPGIIETDMTLGKFGENWEQELKQGIPLQRFGSPAEVAQAILFLASDLSSYSTGIVVDVNGGFHIH</sequence>
<comment type="similarity">
    <text evidence="1">Belongs to the short-chain dehydrogenases/reductases (SDR) family.</text>
</comment>